<dbReference type="AlphaFoldDB" id="A0A1Q9CAR1"/>
<gene>
    <name evidence="1" type="ORF">AK812_SmicGene39740</name>
</gene>
<reference evidence="1 2" key="1">
    <citation type="submission" date="2016-02" db="EMBL/GenBank/DDBJ databases">
        <title>Genome analysis of coral dinoflagellate symbionts highlights evolutionary adaptations to a symbiotic lifestyle.</title>
        <authorList>
            <person name="Aranda M."/>
            <person name="Li Y."/>
            <person name="Liew Y.J."/>
            <person name="Baumgarten S."/>
            <person name="Simakov O."/>
            <person name="Wilson M."/>
            <person name="Piel J."/>
            <person name="Ashoor H."/>
            <person name="Bougouffa S."/>
            <person name="Bajic V.B."/>
            <person name="Ryu T."/>
            <person name="Ravasi T."/>
            <person name="Bayer T."/>
            <person name="Micklem G."/>
            <person name="Kim H."/>
            <person name="Bhak J."/>
            <person name="Lajeunesse T.C."/>
            <person name="Voolstra C.R."/>
        </authorList>
    </citation>
    <scope>NUCLEOTIDE SEQUENCE [LARGE SCALE GENOMIC DNA]</scope>
    <source>
        <strain evidence="1 2">CCMP2467</strain>
    </source>
</reference>
<evidence type="ECO:0000313" key="1">
    <source>
        <dbReference type="EMBL" id="OLP79917.1"/>
    </source>
</evidence>
<proteinExistence type="predicted"/>
<protein>
    <submittedName>
        <fullName evidence="1">Uncharacterized protein</fullName>
    </submittedName>
</protein>
<organism evidence="1 2">
    <name type="scientific">Symbiodinium microadriaticum</name>
    <name type="common">Dinoflagellate</name>
    <name type="synonym">Zooxanthella microadriatica</name>
    <dbReference type="NCBI Taxonomy" id="2951"/>
    <lineage>
        <taxon>Eukaryota</taxon>
        <taxon>Sar</taxon>
        <taxon>Alveolata</taxon>
        <taxon>Dinophyceae</taxon>
        <taxon>Suessiales</taxon>
        <taxon>Symbiodiniaceae</taxon>
        <taxon>Symbiodinium</taxon>
    </lineage>
</organism>
<dbReference type="EMBL" id="LSRX01001435">
    <property type="protein sequence ID" value="OLP79917.1"/>
    <property type="molecule type" value="Genomic_DNA"/>
</dbReference>
<comment type="caution">
    <text evidence="1">The sequence shown here is derived from an EMBL/GenBank/DDBJ whole genome shotgun (WGS) entry which is preliminary data.</text>
</comment>
<sequence>MASIMYPPGAVEIIQAKTYLLEFTENLNVTLGIFGIRQKEGGLNMGILDYLPICLDPPVEARGCFRLTHRIFDDGKWNEYNFKDLMWWRRNTVREGLSESNYPFGDWNATEGPWPAFEWYGFRMVPEAGYILVKPSLCDGSNAARTMQGICKDPGERYLGPWAQYTFPQKEYSLEVGYPDLPTSLLKE</sequence>
<accession>A0A1Q9CAR1</accession>
<evidence type="ECO:0000313" key="2">
    <source>
        <dbReference type="Proteomes" id="UP000186817"/>
    </source>
</evidence>
<name>A0A1Q9CAR1_SYMMI</name>
<dbReference type="Proteomes" id="UP000186817">
    <property type="component" value="Unassembled WGS sequence"/>
</dbReference>
<keyword evidence="2" id="KW-1185">Reference proteome</keyword>